<organism evidence="2 3">
    <name type="scientific">Luethyella okanaganae</name>
    <dbReference type="NCBI Taxonomy" id="69372"/>
    <lineage>
        <taxon>Bacteria</taxon>
        <taxon>Bacillati</taxon>
        <taxon>Actinomycetota</taxon>
        <taxon>Actinomycetes</taxon>
        <taxon>Micrococcales</taxon>
        <taxon>Microbacteriaceae</taxon>
        <taxon>Luethyella</taxon>
    </lineage>
</organism>
<evidence type="ECO:0000313" key="3">
    <source>
        <dbReference type="Proteomes" id="UP001596306"/>
    </source>
</evidence>
<dbReference type="Proteomes" id="UP001596306">
    <property type="component" value="Unassembled WGS sequence"/>
</dbReference>
<proteinExistence type="predicted"/>
<feature type="transmembrane region" description="Helical" evidence="1">
    <location>
        <begin position="20"/>
        <end position="39"/>
    </location>
</feature>
<accession>A0ABW1VF68</accession>
<keyword evidence="1" id="KW-0472">Membrane</keyword>
<evidence type="ECO:0000313" key="2">
    <source>
        <dbReference type="EMBL" id="MFC6356549.1"/>
    </source>
</evidence>
<feature type="transmembrane region" description="Helical" evidence="1">
    <location>
        <begin position="116"/>
        <end position="139"/>
    </location>
</feature>
<feature type="transmembrane region" description="Helical" evidence="1">
    <location>
        <begin position="145"/>
        <end position="164"/>
    </location>
</feature>
<feature type="transmembrane region" description="Helical" evidence="1">
    <location>
        <begin position="83"/>
        <end position="104"/>
    </location>
</feature>
<gene>
    <name evidence="2" type="ORF">ACFQB0_10565</name>
</gene>
<keyword evidence="3" id="KW-1185">Reference proteome</keyword>
<sequence length="170" mass="18896">MALVGTTELFIPNLVTGGLNHFAIAYALPVLPILVWCVLSERSQYDIERVTLRRWNVAFLDLSAIVFPPLIVSIWMLNALEPITIAAGRNLVFYVCMGLAALGFTRRYFAFVPTVLYLLVCSTAGFGYSAVVPFGWAFVLGEWDPARNIPTLWIALGVSVIWFLSRRVPG</sequence>
<comment type="caution">
    <text evidence="2">The sequence shown here is derived from an EMBL/GenBank/DDBJ whole genome shotgun (WGS) entry which is preliminary data.</text>
</comment>
<name>A0ABW1VF68_9MICO</name>
<keyword evidence="1" id="KW-1133">Transmembrane helix</keyword>
<feature type="transmembrane region" description="Helical" evidence="1">
    <location>
        <begin position="59"/>
        <end position="77"/>
    </location>
</feature>
<evidence type="ECO:0000256" key="1">
    <source>
        <dbReference type="SAM" id="Phobius"/>
    </source>
</evidence>
<protein>
    <submittedName>
        <fullName evidence="2">Uncharacterized protein</fullName>
    </submittedName>
</protein>
<dbReference type="EMBL" id="JBHSTP010000002">
    <property type="protein sequence ID" value="MFC6356549.1"/>
    <property type="molecule type" value="Genomic_DNA"/>
</dbReference>
<keyword evidence="1" id="KW-0812">Transmembrane</keyword>
<reference evidence="3" key="1">
    <citation type="journal article" date="2019" name="Int. J. Syst. Evol. Microbiol.">
        <title>The Global Catalogue of Microorganisms (GCM) 10K type strain sequencing project: providing services to taxonomists for standard genome sequencing and annotation.</title>
        <authorList>
            <consortium name="The Broad Institute Genomics Platform"/>
            <consortium name="The Broad Institute Genome Sequencing Center for Infectious Disease"/>
            <person name="Wu L."/>
            <person name="Ma J."/>
        </authorList>
    </citation>
    <scope>NUCLEOTIDE SEQUENCE [LARGE SCALE GENOMIC DNA]</scope>
    <source>
        <strain evidence="3">CCUG 43304</strain>
    </source>
</reference>